<accession>A0A2M7FX43</accession>
<evidence type="ECO:0000256" key="1">
    <source>
        <dbReference type="ARBA" id="ARBA00022741"/>
    </source>
</evidence>
<gene>
    <name evidence="4" type="ORF">COW36_24260</name>
</gene>
<dbReference type="PROSITE" id="PS00455">
    <property type="entry name" value="AMP_BINDING"/>
    <property type="match status" value="1"/>
</dbReference>
<sequence length="612" mass="68522">MSRSATMSDVFLLTKHFYDTAARFSSKPALMEKKNGVYRSMTYQEMKERVEQVAAYLLSHGLAHQDRVALLAENRPEWPIADMAIISSGLVNVPIYPTLTAHQLLYILNDSGARAIVVSKPAQLQKIVAIHHDCPQLKLVIVMDPPETLPEMRNIEVVSLHSVLTEGEKLLNQEGRAKLDERLNHAHESHRVSIVYTSGTTGDPKGVMLSHRNFASNARGAVKALGFDSSQTSLSFLPLSHVLERVVNYALQFCGATIAYAESIDTIAQNLQEVHPSAFVAVPRVFEKIYNRIIQNIETEKPLKKKIFYWALEVGKQAAVYTSRGKPIPSGLSFKHKIADKLVFTKIREKTGGNLKFAVSGGAPLMRELAEFFFAVGINIYEGYGLTETSPVICCNRPGAAKFGYVGLPIEDVEVKIAPDGEILARGPNIMEGYYNKPEATREAIDEEGWFHTGDIGEIDSEGYLKITDRKKEIIVMSNGKNVAPQPIENVLKTSPYIEQAVMLGNNQKYMAALIHPSLDMLDQYAREHKISVSSHKELLTHPEIHGFLEKEIHRMMADFARYEQVKKFALIEEELTQDNGFLTPTLKYKRRLINEHFAKTIDGLFAEGSRV</sequence>
<dbReference type="AlphaFoldDB" id="A0A2M7FX43"/>
<dbReference type="InterPro" id="IPR000873">
    <property type="entry name" value="AMP-dep_synth/lig_dom"/>
</dbReference>
<dbReference type="GO" id="GO:0005524">
    <property type="term" value="F:ATP binding"/>
    <property type="evidence" value="ECO:0007669"/>
    <property type="project" value="UniProtKB-KW"/>
</dbReference>
<keyword evidence="4" id="KW-0436">Ligase</keyword>
<comment type="caution">
    <text evidence="4">The sequence shown here is derived from an EMBL/GenBank/DDBJ whole genome shotgun (WGS) entry which is preliminary data.</text>
</comment>
<dbReference type="SUPFAM" id="SSF56801">
    <property type="entry name" value="Acetyl-CoA synthetase-like"/>
    <property type="match status" value="1"/>
</dbReference>
<dbReference type="GO" id="GO:0016020">
    <property type="term" value="C:membrane"/>
    <property type="evidence" value="ECO:0007669"/>
    <property type="project" value="TreeGrafter"/>
</dbReference>
<evidence type="ECO:0000313" key="4">
    <source>
        <dbReference type="EMBL" id="PIW13784.1"/>
    </source>
</evidence>
<dbReference type="Pfam" id="PF00501">
    <property type="entry name" value="AMP-binding"/>
    <property type="match status" value="1"/>
</dbReference>
<dbReference type="GO" id="GO:0004467">
    <property type="term" value="F:long-chain fatty acid-CoA ligase activity"/>
    <property type="evidence" value="ECO:0007669"/>
    <property type="project" value="TreeGrafter"/>
</dbReference>
<evidence type="ECO:0000256" key="2">
    <source>
        <dbReference type="ARBA" id="ARBA00022840"/>
    </source>
</evidence>
<evidence type="ECO:0000313" key="5">
    <source>
        <dbReference type="Proteomes" id="UP000231019"/>
    </source>
</evidence>
<dbReference type="InterPro" id="IPR042099">
    <property type="entry name" value="ANL_N_sf"/>
</dbReference>
<dbReference type="CDD" id="cd05907">
    <property type="entry name" value="VL_LC_FACS_like"/>
    <property type="match status" value="1"/>
</dbReference>
<dbReference type="EMBL" id="PFFQ01000066">
    <property type="protein sequence ID" value="PIW13784.1"/>
    <property type="molecule type" value="Genomic_DNA"/>
</dbReference>
<keyword evidence="2" id="KW-0067">ATP-binding</keyword>
<dbReference type="PANTHER" id="PTHR43272:SF33">
    <property type="entry name" value="AMP-BINDING DOMAIN-CONTAINING PROTEIN-RELATED"/>
    <property type="match status" value="1"/>
</dbReference>
<organism evidence="4 5">
    <name type="scientific">bacterium (Candidatus Blackallbacteria) CG17_big_fil_post_rev_8_21_14_2_50_48_46</name>
    <dbReference type="NCBI Taxonomy" id="2014261"/>
    <lineage>
        <taxon>Bacteria</taxon>
        <taxon>Candidatus Blackallbacteria</taxon>
    </lineage>
</organism>
<evidence type="ECO:0000259" key="3">
    <source>
        <dbReference type="Pfam" id="PF00501"/>
    </source>
</evidence>
<name>A0A2M7FX43_9BACT</name>
<keyword evidence="1" id="KW-0547">Nucleotide-binding</keyword>
<feature type="domain" description="AMP-dependent synthetase/ligase" evidence="3">
    <location>
        <begin position="18"/>
        <end position="435"/>
    </location>
</feature>
<dbReference type="PANTHER" id="PTHR43272">
    <property type="entry name" value="LONG-CHAIN-FATTY-ACID--COA LIGASE"/>
    <property type="match status" value="1"/>
</dbReference>
<dbReference type="Pfam" id="PF23562">
    <property type="entry name" value="AMP-binding_C_3"/>
    <property type="match status" value="1"/>
</dbReference>
<proteinExistence type="predicted"/>
<dbReference type="InterPro" id="IPR020845">
    <property type="entry name" value="AMP-binding_CS"/>
</dbReference>
<dbReference type="Gene3D" id="3.40.50.12780">
    <property type="entry name" value="N-terminal domain of ligase-like"/>
    <property type="match status" value="2"/>
</dbReference>
<dbReference type="Proteomes" id="UP000231019">
    <property type="component" value="Unassembled WGS sequence"/>
</dbReference>
<protein>
    <submittedName>
        <fullName evidence="4">Long-chain fatty acid--CoA ligase</fullName>
    </submittedName>
</protein>
<reference evidence="4 5" key="1">
    <citation type="submission" date="2017-09" db="EMBL/GenBank/DDBJ databases">
        <title>Depth-based differentiation of microbial function through sediment-hosted aquifers and enrichment of novel symbionts in the deep terrestrial subsurface.</title>
        <authorList>
            <person name="Probst A.J."/>
            <person name="Ladd B."/>
            <person name="Jarett J.K."/>
            <person name="Geller-Mcgrath D.E."/>
            <person name="Sieber C.M."/>
            <person name="Emerson J.B."/>
            <person name="Anantharaman K."/>
            <person name="Thomas B.C."/>
            <person name="Malmstrom R."/>
            <person name="Stieglmeier M."/>
            <person name="Klingl A."/>
            <person name="Woyke T."/>
            <person name="Ryan C.M."/>
            <person name="Banfield J.F."/>
        </authorList>
    </citation>
    <scope>NUCLEOTIDE SEQUENCE [LARGE SCALE GENOMIC DNA]</scope>
    <source>
        <strain evidence="4">CG17_big_fil_post_rev_8_21_14_2_50_48_46</strain>
    </source>
</reference>